<evidence type="ECO:0000259" key="14">
    <source>
        <dbReference type="PROSITE" id="PS50026"/>
    </source>
</evidence>
<keyword evidence="8" id="KW-0325">Glycoprotein</keyword>
<keyword evidence="6" id="KW-0130">Cell adhesion</keyword>
<dbReference type="FunFam" id="4.10.1080.10:FF:000001">
    <property type="entry name" value="Thrombospondin 3"/>
    <property type="match status" value="1"/>
</dbReference>
<keyword evidence="4" id="KW-0677">Repeat</keyword>
<comment type="caution">
    <text evidence="9">Lacks conserved residue(s) required for the propagation of feature annotation.</text>
</comment>
<dbReference type="PROSITE" id="PS01186">
    <property type="entry name" value="EGF_2"/>
    <property type="match status" value="1"/>
</dbReference>
<feature type="compositionally biased region" description="Basic and acidic residues" evidence="12">
    <location>
        <begin position="704"/>
        <end position="713"/>
    </location>
</feature>
<feature type="compositionally biased region" description="Acidic residues" evidence="12">
    <location>
        <begin position="778"/>
        <end position="791"/>
    </location>
</feature>
<evidence type="ECO:0000256" key="1">
    <source>
        <dbReference type="ARBA" id="ARBA00009456"/>
    </source>
</evidence>
<dbReference type="InterPro" id="IPR049883">
    <property type="entry name" value="NOTCH1_EGF-like"/>
</dbReference>
<dbReference type="InterPro" id="IPR008859">
    <property type="entry name" value="Thrombospondin_C"/>
</dbReference>
<dbReference type="EMBL" id="HBUF01022357">
    <property type="protein sequence ID" value="CAG6611644.1"/>
    <property type="molecule type" value="Transcribed_RNA"/>
</dbReference>
<dbReference type="EMBL" id="HBUF01022358">
    <property type="protein sequence ID" value="CAG6611648.1"/>
    <property type="molecule type" value="Transcribed_RNA"/>
</dbReference>
<feature type="coiled-coil region" evidence="11">
    <location>
        <begin position="263"/>
        <end position="290"/>
    </location>
</feature>
<feature type="compositionally biased region" description="Basic and acidic residues" evidence="12">
    <location>
        <begin position="209"/>
        <end position="236"/>
    </location>
</feature>
<feature type="repeat" description="TSP type-3" evidence="10">
    <location>
        <begin position="767"/>
        <end position="802"/>
    </location>
</feature>
<evidence type="ECO:0000256" key="6">
    <source>
        <dbReference type="ARBA" id="ARBA00022889"/>
    </source>
</evidence>
<feature type="region of interest" description="Disordered" evidence="12">
    <location>
        <begin position="193"/>
        <end position="236"/>
    </location>
</feature>
<dbReference type="Pfam" id="PF02412">
    <property type="entry name" value="TSP_3"/>
    <property type="match status" value="6"/>
</dbReference>
<sequence>MWSPLVLGVLACALTVHGVVGYLEESKELGKKAEKAILGDEFVIHVNKIRSRKFPLSPNRTSHPPNETETIIKIEFPAELSKDSFTLKYNRQEKRILLEFTQNGKTIIEGWRIDKELWDNRDRKGYIAIDSLLLGVSQDITGAKYTLNLDCIDHGTVVMTKSLKQIFNNMKKPQLKYSADFHSFHEINPNKKLSDKAKEEDCLDDDDDSIRPKRQSPDHRQRERDNEVDPRYNRGRAEIELTPSGRSDIPIGECDDNMLIKTINDLTALIKRLQQELEAQRAETRALRDYIERCNICRPEPIIKKPTCATDNPCFPGVECRDTREGPRCGRCPSGYVGDGYKCKPGVTCNMRPCFQGVQCYDTVEGYTCGPCPSGYTGNGEKCQPIGGCSRNPCAPGVRCDNIPEHPYYRCGMCPEGMTGNGTRCHDIDECDLAEPCDPRVQCTNLFPGYRCDSCPVGFTGSPGVQGVGLEHAVRFRQTCVDIDECADGRNGGCDANSMCTNTEGSFTCTNLCKNSYMVRNVSVGCQMPNFGADVCPDGTRCDRNAKCTRISGNHYACKCDNGWAGDGQYCGRDTDLDGWPDYDLSCPDRKCRKDNCVHIPNSGQEDADEDGIGDICDDDADNDGILNPSDNCPYVHNPDQLDSDQDGMRDRRLGDACDNCPTVPNVDQTDTDNDGTGDACDNDMDNDGINNHADNCPRNANPDQRDSDHDGIGDACDNCPRVSNPEQTDSNSNHIGDVCDSGVDTDHDGVPDPMDNCPKVANPNQLDNDRDGKGDECDPDLDGDGISNDEDNCRLIYNPNQDDTDGDGVGDVCDKDFDKDGTPDISDVCPNNSLVYKTDFRRYTTVILDPQGTSQIDPHWVIYNHGAEILQTQNSDPGLAIGQDKFSGVDFEGTFFVDTDIDDDYAGFVFSYQSSQKFYVMMWKKNSQVYWQTTPFRAVAEPGIQLKIVDSATGPGTMLRNSLWHTGDTENQVRLLWKDPRNVGWKERTSYRWNLYHRPRIGLIRLQIFEVDRGMVADSGNIYDSTHKGGQLGVFCFSQEQIIWSDMLYRCNDDVPEPFYRELPPRLQHEVSIDQRFVPLKQKSPYPNK</sequence>
<dbReference type="Gene3D" id="2.10.25.10">
    <property type="entry name" value="Laminin"/>
    <property type="match status" value="6"/>
</dbReference>
<evidence type="ECO:0000256" key="8">
    <source>
        <dbReference type="ARBA" id="ARBA00023180"/>
    </source>
</evidence>
<feature type="chain" id="PRO_5036261387" evidence="13">
    <location>
        <begin position="22"/>
        <end position="1090"/>
    </location>
</feature>
<dbReference type="CDD" id="cd00054">
    <property type="entry name" value="EGF_CA"/>
    <property type="match status" value="2"/>
</dbReference>
<dbReference type="InterPro" id="IPR001881">
    <property type="entry name" value="EGF-like_Ca-bd_dom"/>
</dbReference>
<dbReference type="SMART" id="SM00179">
    <property type="entry name" value="EGF_CA"/>
    <property type="match status" value="4"/>
</dbReference>
<feature type="compositionally biased region" description="Acidic residues" evidence="12">
    <location>
        <begin position="670"/>
        <end position="687"/>
    </location>
</feature>
<feature type="compositionally biased region" description="Basic and acidic residues" evidence="12">
    <location>
        <begin position="647"/>
        <end position="656"/>
    </location>
</feature>
<dbReference type="InterPro" id="IPR028974">
    <property type="entry name" value="TSP_type-3_rpt"/>
</dbReference>
<keyword evidence="7" id="KW-1015">Disulfide bond</keyword>
<feature type="domain" description="EGF-like" evidence="14">
    <location>
        <begin position="532"/>
        <end position="572"/>
    </location>
</feature>
<feature type="domain" description="TSP C-terminal" evidence="15">
    <location>
        <begin position="842"/>
        <end position="1057"/>
    </location>
</feature>
<dbReference type="GO" id="GO:0007155">
    <property type="term" value="P:cell adhesion"/>
    <property type="evidence" value="ECO:0007669"/>
    <property type="project" value="UniProtKB-KW"/>
</dbReference>
<dbReference type="Gene3D" id="2.60.120.200">
    <property type="match status" value="1"/>
</dbReference>
<dbReference type="Pfam" id="PF05735">
    <property type="entry name" value="TSP_C"/>
    <property type="match status" value="1"/>
</dbReference>
<evidence type="ECO:0000256" key="13">
    <source>
        <dbReference type="SAM" id="SignalP"/>
    </source>
</evidence>
<protein>
    <submittedName>
        <fullName evidence="16">Thrombospondin-3a</fullName>
    </submittedName>
</protein>
<evidence type="ECO:0000259" key="15">
    <source>
        <dbReference type="PROSITE" id="PS51236"/>
    </source>
</evidence>
<feature type="repeat" description="TSP type-3" evidence="10">
    <location>
        <begin position="670"/>
        <end position="705"/>
    </location>
</feature>
<dbReference type="PROSITE" id="PS01187">
    <property type="entry name" value="EGF_CA"/>
    <property type="match status" value="1"/>
</dbReference>
<dbReference type="SUPFAM" id="SSF103647">
    <property type="entry name" value="TSP type-3 repeat"/>
    <property type="match status" value="3"/>
</dbReference>
<dbReference type="InterPro" id="IPR017897">
    <property type="entry name" value="Thrombospondin_3_rpt"/>
</dbReference>
<feature type="signal peptide" evidence="13">
    <location>
        <begin position="1"/>
        <end position="21"/>
    </location>
</feature>
<dbReference type="CDD" id="cd16081">
    <property type="entry name" value="TSPcc_insect"/>
    <property type="match status" value="1"/>
</dbReference>
<feature type="compositionally biased region" description="Polar residues" evidence="12">
    <location>
        <begin position="725"/>
        <end position="735"/>
    </location>
</feature>
<evidence type="ECO:0000256" key="12">
    <source>
        <dbReference type="SAM" id="MobiDB-lite"/>
    </source>
</evidence>
<dbReference type="FunFam" id="4.10.1080.10:FF:000002">
    <property type="entry name" value="Thrombospondin 3"/>
    <property type="match status" value="1"/>
</dbReference>
<dbReference type="FunFam" id="2.60.120.200:FF:000002">
    <property type="entry name" value="Thrombospondin 3"/>
    <property type="match status" value="1"/>
</dbReference>
<dbReference type="PANTHER" id="PTHR10199">
    <property type="entry name" value="THROMBOSPONDIN"/>
    <property type="match status" value="1"/>
</dbReference>
<evidence type="ECO:0000256" key="11">
    <source>
        <dbReference type="SAM" id="Coils"/>
    </source>
</evidence>
<dbReference type="EMBL" id="HBUF01022359">
    <property type="protein sequence ID" value="CAG6611652.1"/>
    <property type="molecule type" value="Transcribed_RNA"/>
</dbReference>
<dbReference type="InterPro" id="IPR003367">
    <property type="entry name" value="Thrombospondin_3-like_rpt"/>
</dbReference>
<evidence type="ECO:0000256" key="3">
    <source>
        <dbReference type="ARBA" id="ARBA00022729"/>
    </source>
</evidence>
<organism evidence="16">
    <name type="scientific">Cacopsylla melanoneura</name>
    <dbReference type="NCBI Taxonomy" id="428564"/>
    <lineage>
        <taxon>Eukaryota</taxon>
        <taxon>Metazoa</taxon>
        <taxon>Ecdysozoa</taxon>
        <taxon>Arthropoda</taxon>
        <taxon>Hexapoda</taxon>
        <taxon>Insecta</taxon>
        <taxon>Pterygota</taxon>
        <taxon>Neoptera</taxon>
        <taxon>Paraneoptera</taxon>
        <taxon>Hemiptera</taxon>
        <taxon>Sternorrhyncha</taxon>
        <taxon>Psylloidea</taxon>
        <taxon>Psyllidae</taxon>
        <taxon>Psyllinae</taxon>
        <taxon>Cacopsylla</taxon>
    </lineage>
</organism>
<proteinExistence type="inferred from homology"/>
<dbReference type="InterPro" id="IPR013320">
    <property type="entry name" value="ConA-like_dom_sf"/>
</dbReference>
<comment type="similarity">
    <text evidence="1">Belongs to the thrombospondin family.</text>
</comment>
<dbReference type="Pfam" id="PF11598">
    <property type="entry name" value="COMP"/>
    <property type="match status" value="1"/>
</dbReference>
<accession>A0A8D8LU09</accession>
<evidence type="ECO:0000256" key="7">
    <source>
        <dbReference type="ARBA" id="ARBA00023157"/>
    </source>
</evidence>
<name>A0A8D8LU09_9HEMI</name>
<dbReference type="Gene3D" id="4.10.1080.10">
    <property type="entry name" value="TSP type-3 repeat"/>
    <property type="match status" value="2"/>
</dbReference>
<feature type="repeat" description="TSP type-3" evidence="10">
    <location>
        <begin position="606"/>
        <end position="641"/>
    </location>
</feature>
<evidence type="ECO:0000256" key="4">
    <source>
        <dbReference type="ARBA" id="ARBA00022737"/>
    </source>
</evidence>
<feature type="compositionally biased region" description="Basic and acidic residues" evidence="12">
    <location>
        <begin position="768"/>
        <end position="777"/>
    </location>
</feature>
<evidence type="ECO:0000256" key="9">
    <source>
        <dbReference type="PROSITE-ProRule" id="PRU00076"/>
    </source>
</evidence>
<dbReference type="PROSITE" id="PS51234">
    <property type="entry name" value="TSP3"/>
    <property type="match status" value="4"/>
</dbReference>
<dbReference type="FunFam" id="2.10.25.10:FF:000027">
    <property type="entry name" value="Thrombospondin 3"/>
    <property type="match status" value="1"/>
</dbReference>
<dbReference type="PANTHER" id="PTHR10199:SF100">
    <property type="entry name" value="THROMBOSPONDIN, ISOFORM A"/>
    <property type="match status" value="1"/>
</dbReference>
<keyword evidence="2 9" id="KW-0245">EGF-like domain</keyword>
<dbReference type="AlphaFoldDB" id="A0A8D8LU09"/>
<dbReference type="InterPro" id="IPR000742">
    <property type="entry name" value="EGF"/>
</dbReference>
<evidence type="ECO:0000256" key="2">
    <source>
        <dbReference type="ARBA" id="ARBA00022536"/>
    </source>
</evidence>
<dbReference type="InterPro" id="IPR018097">
    <property type="entry name" value="EGF_Ca-bd_CS"/>
</dbReference>
<reference evidence="16" key="1">
    <citation type="submission" date="2021-05" db="EMBL/GenBank/DDBJ databases">
        <authorList>
            <person name="Alioto T."/>
            <person name="Alioto T."/>
            <person name="Gomez Garrido J."/>
        </authorList>
    </citation>
    <scope>NUCLEOTIDE SEQUENCE</scope>
</reference>
<feature type="repeat" description="TSP type-3" evidence="10">
    <location>
        <begin position="803"/>
        <end position="838"/>
    </location>
</feature>
<keyword evidence="11" id="KW-0175">Coiled coil</keyword>
<dbReference type="FunFam" id="2.10.25.10:FF:000025">
    <property type="entry name" value="Thrombospondin 3"/>
    <property type="match status" value="1"/>
</dbReference>
<dbReference type="SMART" id="SM00181">
    <property type="entry name" value="EGF"/>
    <property type="match status" value="6"/>
</dbReference>
<keyword evidence="5 10" id="KW-0106">Calcium</keyword>
<dbReference type="PROSITE" id="PS50026">
    <property type="entry name" value="EGF_3"/>
    <property type="match status" value="1"/>
</dbReference>
<evidence type="ECO:0000256" key="10">
    <source>
        <dbReference type="PROSITE-ProRule" id="PRU00634"/>
    </source>
</evidence>
<dbReference type="InterPro" id="IPR024665">
    <property type="entry name" value="TSP/COMP_CC"/>
</dbReference>
<dbReference type="PROSITE" id="PS51236">
    <property type="entry name" value="TSP_CTER"/>
    <property type="match status" value="1"/>
</dbReference>
<dbReference type="GO" id="GO:0005509">
    <property type="term" value="F:calcium ion binding"/>
    <property type="evidence" value="ECO:0007669"/>
    <property type="project" value="UniProtKB-UniRule"/>
</dbReference>
<feature type="region of interest" description="Disordered" evidence="12">
    <location>
        <begin position="628"/>
        <end position="812"/>
    </location>
</feature>
<evidence type="ECO:0000313" key="16">
    <source>
        <dbReference type="EMBL" id="CAG6611652.1"/>
    </source>
</evidence>
<keyword evidence="3 13" id="KW-0732">Signal</keyword>
<dbReference type="Pfam" id="PF07645">
    <property type="entry name" value="EGF_CA"/>
    <property type="match status" value="2"/>
</dbReference>
<dbReference type="SUPFAM" id="SSF49899">
    <property type="entry name" value="Concanavalin A-like lectins/glucanases"/>
    <property type="match status" value="1"/>
</dbReference>
<dbReference type="GO" id="GO:0005576">
    <property type="term" value="C:extracellular region"/>
    <property type="evidence" value="ECO:0007669"/>
    <property type="project" value="InterPro"/>
</dbReference>
<evidence type="ECO:0000256" key="5">
    <source>
        <dbReference type="ARBA" id="ARBA00022837"/>
    </source>
</evidence>
<dbReference type="FunFam" id="4.10.1080.10:FF:000004">
    <property type="entry name" value="Cartilage oligomeric matrix protein"/>
    <property type="match status" value="1"/>
</dbReference>